<accession>A0A158A2E0</accession>
<feature type="transmembrane region" description="Helical" evidence="8">
    <location>
        <begin position="162"/>
        <end position="181"/>
    </location>
</feature>
<dbReference type="PANTHER" id="PTHR30269:SF37">
    <property type="entry name" value="MEMBRANE TRANSPORTER PROTEIN"/>
    <property type="match status" value="1"/>
</dbReference>
<evidence type="ECO:0000256" key="6">
    <source>
        <dbReference type="ARBA" id="ARBA00022989"/>
    </source>
</evidence>
<comment type="similarity">
    <text evidence="2 8">Belongs to the 4-toluene sulfonate uptake permease (TSUP) (TC 2.A.102) family.</text>
</comment>
<evidence type="ECO:0000313" key="9">
    <source>
        <dbReference type="EMBL" id="SAK51915.1"/>
    </source>
</evidence>
<keyword evidence="4 8" id="KW-1003">Cell membrane</keyword>
<proteinExistence type="inferred from homology"/>
<evidence type="ECO:0000256" key="5">
    <source>
        <dbReference type="ARBA" id="ARBA00022692"/>
    </source>
</evidence>
<dbReference type="STRING" id="1777144.AWB83_01247"/>
<evidence type="ECO:0000256" key="4">
    <source>
        <dbReference type="ARBA" id="ARBA00022475"/>
    </source>
</evidence>
<evidence type="ECO:0000256" key="3">
    <source>
        <dbReference type="ARBA" id="ARBA00022448"/>
    </source>
</evidence>
<keyword evidence="10" id="KW-1185">Reference proteome</keyword>
<keyword evidence="7 8" id="KW-0472">Membrane</keyword>
<dbReference type="GO" id="GO:0005886">
    <property type="term" value="C:plasma membrane"/>
    <property type="evidence" value="ECO:0007669"/>
    <property type="project" value="UniProtKB-SubCell"/>
</dbReference>
<keyword evidence="5 8" id="KW-0812">Transmembrane</keyword>
<protein>
    <recommendedName>
        <fullName evidence="8">Probable membrane transporter protein</fullName>
    </recommendedName>
</protein>
<gene>
    <name evidence="9" type="ORF">AWB83_01247</name>
</gene>
<evidence type="ECO:0000313" key="10">
    <source>
        <dbReference type="Proteomes" id="UP000054978"/>
    </source>
</evidence>
<reference evidence="9" key="1">
    <citation type="submission" date="2016-01" db="EMBL/GenBank/DDBJ databases">
        <authorList>
            <person name="Peeters C."/>
        </authorList>
    </citation>
    <scope>NUCLEOTIDE SEQUENCE [LARGE SCALE GENOMIC DNA]</scope>
    <source>
        <strain evidence="9">LMG 29326</strain>
    </source>
</reference>
<comment type="subcellular location">
    <subcellularLocation>
        <location evidence="1 8">Cell membrane</location>
        <topology evidence="1 8">Multi-pass membrane protein</topology>
    </subcellularLocation>
</comment>
<organism evidence="9 10">
    <name type="scientific">Caballeronia ptereochthonis</name>
    <dbReference type="NCBI Taxonomy" id="1777144"/>
    <lineage>
        <taxon>Bacteria</taxon>
        <taxon>Pseudomonadati</taxon>
        <taxon>Pseudomonadota</taxon>
        <taxon>Betaproteobacteria</taxon>
        <taxon>Burkholderiales</taxon>
        <taxon>Burkholderiaceae</taxon>
        <taxon>Caballeronia</taxon>
    </lineage>
</organism>
<feature type="transmembrane region" description="Helical" evidence="8">
    <location>
        <begin position="187"/>
        <end position="204"/>
    </location>
</feature>
<keyword evidence="6 8" id="KW-1133">Transmembrane helix</keyword>
<dbReference type="AlphaFoldDB" id="A0A158A2E0"/>
<dbReference type="Pfam" id="PF01925">
    <property type="entry name" value="TauE"/>
    <property type="match status" value="1"/>
</dbReference>
<keyword evidence="3" id="KW-0813">Transport</keyword>
<dbReference type="PANTHER" id="PTHR30269">
    <property type="entry name" value="TRANSMEMBRANE PROTEIN YFCA"/>
    <property type="match status" value="1"/>
</dbReference>
<feature type="transmembrane region" description="Helical" evidence="8">
    <location>
        <begin position="97"/>
        <end position="119"/>
    </location>
</feature>
<evidence type="ECO:0000256" key="8">
    <source>
        <dbReference type="RuleBase" id="RU363041"/>
    </source>
</evidence>
<feature type="transmembrane region" description="Helical" evidence="8">
    <location>
        <begin position="72"/>
        <end position="90"/>
    </location>
</feature>
<feature type="transmembrane region" description="Helical" evidence="8">
    <location>
        <begin position="216"/>
        <end position="237"/>
    </location>
</feature>
<evidence type="ECO:0000256" key="7">
    <source>
        <dbReference type="ARBA" id="ARBA00023136"/>
    </source>
</evidence>
<evidence type="ECO:0000256" key="1">
    <source>
        <dbReference type="ARBA" id="ARBA00004651"/>
    </source>
</evidence>
<feature type="transmembrane region" description="Helical" evidence="8">
    <location>
        <begin position="42"/>
        <end position="60"/>
    </location>
</feature>
<dbReference type="EMBL" id="FCOB02000004">
    <property type="protein sequence ID" value="SAK51915.1"/>
    <property type="molecule type" value="Genomic_DNA"/>
</dbReference>
<dbReference type="InterPro" id="IPR002781">
    <property type="entry name" value="TM_pro_TauE-like"/>
</dbReference>
<evidence type="ECO:0000256" key="2">
    <source>
        <dbReference type="ARBA" id="ARBA00009142"/>
    </source>
</evidence>
<comment type="caution">
    <text evidence="9">The sequence shown here is derived from an EMBL/GenBank/DDBJ whole genome shotgun (WGS) entry which is preliminary data.</text>
</comment>
<sequence>MSLTIFAVLAATVSIAAFIQGAVGVGFALICAPVIGLIEPGLLPVSLLILMLPLNVYLAWRERPALDSKGTLWITIGRTAGAVAGVWIISRISAHDLNLFIGASTIAAAAATLCAPSFMPGRNALMAAGAVTGITETATGIGGPALAMVFQHYGAPKLRSTIALCFAIGEALSLVMLSATGQITGEKFMSALFLVPPVIVGAFVSQHVHQRLNARVLRISVMAFAIVSGAAILYQTLAS</sequence>
<dbReference type="RefSeq" id="WP_087043449.1">
    <property type="nucleotide sequence ID" value="NZ_FCOB02000004.1"/>
</dbReference>
<dbReference type="InterPro" id="IPR052017">
    <property type="entry name" value="TSUP"/>
</dbReference>
<feature type="transmembrane region" description="Helical" evidence="8">
    <location>
        <begin position="6"/>
        <end position="30"/>
    </location>
</feature>
<dbReference type="OrthoDB" id="5472127at2"/>
<feature type="transmembrane region" description="Helical" evidence="8">
    <location>
        <begin position="125"/>
        <end position="150"/>
    </location>
</feature>
<name>A0A158A2E0_9BURK</name>
<dbReference type="Proteomes" id="UP000054978">
    <property type="component" value="Unassembled WGS sequence"/>
</dbReference>